<dbReference type="InterPro" id="IPR036852">
    <property type="entry name" value="Peptidase_S8/S53_dom_sf"/>
</dbReference>
<dbReference type="EC" id="3.4.14.10" evidence="3"/>
<evidence type="ECO:0000259" key="12">
    <source>
        <dbReference type="Pfam" id="PF00082"/>
    </source>
</evidence>
<evidence type="ECO:0000256" key="7">
    <source>
        <dbReference type="ARBA" id="ARBA00022801"/>
    </source>
</evidence>
<evidence type="ECO:0000256" key="6">
    <source>
        <dbReference type="ARBA" id="ARBA00022670"/>
    </source>
</evidence>
<sequence length="450" mass="49190">MLSGSHGTHVAGIAAGYFPEEPERNGIAPGAQIISLIIGDGRLNAMETGTALTRAINYCIERKVDVINYSFGEAVNWPNEGQTIAAISAAVNKHGIIFVSAAGNNGPCLSTVGCPGGTTKSCIGVGAFLSSSMMTTLYSLREKLPATLYPWSSRGPCCDGARGVCISAPGAAITSVPRWTLNNSQLLNGTSMSSPHVAGAICCILSGLKAEKIKYSPFIVRRALENTAKVTEFHEPLSYGYGLLQVDYAYEYIRKFTRPENNDVQYKVTVGSNGRGVYLRELHEVERCREICISIEPEFRDSADNDEKANFFKRFTLVCNVDWIRHPSGIMLMNYKRQFNIKIDPKSLEPDAVHFAESLIQISAYDAEAIDEGPLWRVPVTVIVPRIVGKPQGYRFSVDNVTCKTAFSRRHFIHVPVGANAAGQFISNFLCLYVGCSFFGLFALPNVINF</sequence>
<dbReference type="FunFam" id="3.40.50.200:FF:000003">
    <property type="entry name" value="Tripeptidyl peptidase 2"/>
    <property type="match status" value="1"/>
</dbReference>
<evidence type="ECO:0000313" key="14">
    <source>
        <dbReference type="EMBL" id="VDP30535.1"/>
    </source>
</evidence>
<evidence type="ECO:0000256" key="11">
    <source>
        <dbReference type="SAM" id="Phobius"/>
    </source>
</evidence>
<dbReference type="PROSITE" id="PS00138">
    <property type="entry name" value="SUBTILASE_SER"/>
    <property type="match status" value="1"/>
</dbReference>
<dbReference type="SUPFAM" id="SSF52743">
    <property type="entry name" value="Subtilisin-like"/>
    <property type="match status" value="1"/>
</dbReference>
<evidence type="ECO:0000259" key="13">
    <source>
        <dbReference type="Pfam" id="PF21223"/>
    </source>
</evidence>
<name>A0A3P8DGC4_9BILA</name>
<dbReference type="InterPro" id="IPR000209">
    <property type="entry name" value="Peptidase_S8/S53_dom"/>
</dbReference>
<comment type="catalytic activity">
    <reaction evidence="1">
        <text>Release of an N-terminal tripeptide from a polypeptide.</text>
        <dbReference type="EC" id="3.4.14.10"/>
    </reaction>
</comment>
<dbReference type="InterPro" id="IPR046940">
    <property type="entry name" value="TPPII_Ig-like_sf"/>
</dbReference>
<reference evidence="14 15" key="1">
    <citation type="submission" date="2018-11" db="EMBL/GenBank/DDBJ databases">
        <authorList>
            <consortium name="Pathogen Informatics"/>
        </authorList>
    </citation>
    <scope>NUCLEOTIDE SEQUENCE [LARGE SCALE GENOMIC DNA]</scope>
</reference>
<comment type="similarity">
    <text evidence="2 10">Belongs to the peptidase S8 family.</text>
</comment>
<keyword evidence="6" id="KW-0645">Protease</keyword>
<dbReference type="PROSITE" id="PS00137">
    <property type="entry name" value="SUBTILASE_HIS"/>
    <property type="match status" value="1"/>
</dbReference>
<evidence type="ECO:0000256" key="4">
    <source>
        <dbReference type="ARBA" id="ARBA00020244"/>
    </source>
</evidence>
<dbReference type="PANTHER" id="PTHR43806:SF14">
    <property type="entry name" value="TRIPEPTIDYL-PEPTIDASE 2"/>
    <property type="match status" value="1"/>
</dbReference>
<dbReference type="AlphaFoldDB" id="A0A3P8DGC4"/>
<evidence type="ECO:0000256" key="5">
    <source>
        <dbReference type="ARBA" id="ARBA00022438"/>
    </source>
</evidence>
<dbReference type="GO" id="GO:0005829">
    <property type="term" value="C:cytosol"/>
    <property type="evidence" value="ECO:0007669"/>
    <property type="project" value="TreeGrafter"/>
</dbReference>
<dbReference type="GO" id="GO:0004177">
    <property type="term" value="F:aminopeptidase activity"/>
    <property type="evidence" value="ECO:0007669"/>
    <property type="project" value="UniProtKB-KW"/>
</dbReference>
<dbReference type="GO" id="GO:0008240">
    <property type="term" value="F:tripeptidyl-peptidase activity"/>
    <property type="evidence" value="ECO:0007669"/>
    <property type="project" value="UniProtKB-EC"/>
</dbReference>
<keyword evidence="11" id="KW-0812">Transmembrane</keyword>
<evidence type="ECO:0000256" key="3">
    <source>
        <dbReference type="ARBA" id="ARBA00012462"/>
    </source>
</evidence>
<dbReference type="Pfam" id="PF00082">
    <property type="entry name" value="Peptidase_S8"/>
    <property type="match status" value="1"/>
</dbReference>
<keyword evidence="11" id="KW-1133">Transmembrane helix</keyword>
<dbReference type="Proteomes" id="UP000270296">
    <property type="component" value="Unassembled WGS sequence"/>
</dbReference>
<dbReference type="InterPro" id="IPR023828">
    <property type="entry name" value="Peptidase_S8_Ser-AS"/>
</dbReference>
<dbReference type="Gene3D" id="3.40.50.200">
    <property type="entry name" value="Peptidase S8/S53 domain"/>
    <property type="match status" value="1"/>
</dbReference>
<dbReference type="PROSITE" id="PS51892">
    <property type="entry name" value="SUBTILASE"/>
    <property type="match status" value="1"/>
</dbReference>
<gene>
    <name evidence="14" type="ORF">SBAD_LOCUS10285</name>
</gene>
<dbReference type="Gene3D" id="2.60.40.3170">
    <property type="match status" value="1"/>
</dbReference>
<organism evidence="14 15">
    <name type="scientific">Soboliphyme baturini</name>
    <dbReference type="NCBI Taxonomy" id="241478"/>
    <lineage>
        <taxon>Eukaryota</taxon>
        <taxon>Metazoa</taxon>
        <taxon>Ecdysozoa</taxon>
        <taxon>Nematoda</taxon>
        <taxon>Enoplea</taxon>
        <taxon>Dorylaimia</taxon>
        <taxon>Dioctophymatida</taxon>
        <taxon>Dioctophymatoidea</taxon>
        <taxon>Soboliphymatidae</taxon>
        <taxon>Soboliphyme</taxon>
    </lineage>
</organism>
<proteinExistence type="inferred from homology"/>
<evidence type="ECO:0000256" key="10">
    <source>
        <dbReference type="PROSITE-ProRule" id="PRU01240"/>
    </source>
</evidence>
<accession>A0A3P8DGC4</accession>
<keyword evidence="11" id="KW-0472">Membrane</keyword>
<dbReference type="EMBL" id="UZAM01013865">
    <property type="protein sequence ID" value="VDP30535.1"/>
    <property type="molecule type" value="Genomic_DNA"/>
</dbReference>
<keyword evidence="7" id="KW-0378">Hydrolase</keyword>
<evidence type="ECO:0000256" key="9">
    <source>
        <dbReference type="ARBA" id="ARBA00032232"/>
    </source>
</evidence>
<dbReference type="InterPro" id="IPR015500">
    <property type="entry name" value="Peptidase_S8_subtilisin-rel"/>
</dbReference>
<keyword evidence="15" id="KW-1185">Reference proteome</keyword>
<feature type="domain" description="Peptidase S8/S53" evidence="12">
    <location>
        <begin position="4"/>
        <end position="242"/>
    </location>
</feature>
<evidence type="ECO:0000256" key="8">
    <source>
        <dbReference type="ARBA" id="ARBA00022825"/>
    </source>
</evidence>
<keyword evidence="8" id="KW-0720">Serine protease</keyword>
<evidence type="ECO:0000256" key="2">
    <source>
        <dbReference type="ARBA" id="ARBA00011073"/>
    </source>
</evidence>
<dbReference type="PANTHER" id="PTHR43806">
    <property type="entry name" value="PEPTIDASE S8"/>
    <property type="match status" value="1"/>
</dbReference>
<dbReference type="PRINTS" id="PR00723">
    <property type="entry name" value="SUBTILISIN"/>
</dbReference>
<evidence type="ECO:0000256" key="1">
    <source>
        <dbReference type="ARBA" id="ARBA00001910"/>
    </source>
</evidence>
<comment type="caution">
    <text evidence="10">Lacks conserved residue(s) required for the propagation of feature annotation.</text>
</comment>
<protein>
    <recommendedName>
        <fullName evidence="4">Tripeptidyl-peptidase 2</fullName>
        <ecNumber evidence="3">3.4.14.10</ecNumber>
    </recommendedName>
    <alternativeName>
        <fullName evidence="9">Tripeptidyl aminopeptidase</fullName>
    </alternativeName>
</protein>
<evidence type="ECO:0000313" key="15">
    <source>
        <dbReference type="Proteomes" id="UP000270296"/>
    </source>
</evidence>
<dbReference type="GO" id="GO:0004252">
    <property type="term" value="F:serine-type endopeptidase activity"/>
    <property type="evidence" value="ECO:0007669"/>
    <property type="project" value="InterPro"/>
</dbReference>
<dbReference type="GO" id="GO:0006508">
    <property type="term" value="P:proteolysis"/>
    <property type="evidence" value="ECO:0007669"/>
    <property type="project" value="UniProtKB-KW"/>
</dbReference>
<feature type="transmembrane region" description="Helical" evidence="11">
    <location>
        <begin position="425"/>
        <end position="444"/>
    </location>
</feature>
<dbReference type="OrthoDB" id="10256524at2759"/>
<dbReference type="InterPro" id="IPR050131">
    <property type="entry name" value="Peptidase_S8_subtilisin-like"/>
</dbReference>
<dbReference type="Pfam" id="PF21223">
    <property type="entry name" value="TPPII_Ig-like-1"/>
    <property type="match status" value="1"/>
</dbReference>
<dbReference type="InterPro" id="IPR048383">
    <property type="entry name" value="TPPII_Ig-like-1"/>
</dbReference>
<keyword evidence="5" id="KW-0031">Aminopeptidase</keyword>
<feature type="domain" description="Tripeptidyl-peptidase II first Ig-like" evidence="13">
    <location>
        <begin position="264"/>
        <end position="383"/>
    </location>
</feature>
<dbReference type="InterPro" id="IPR022398">
    <property type="entry name" value="Peptidase_S8_His-AS"/>
</dbReference>